<dbReference type="AlphaFoldDB" id="A0A437LZB7"/>
<evidence type="ECO:0000313" key="3">
    <source>
        <dbReference type="EMBL" id="RVT90779.1"/>
    </source>
</evidence>
<reference evidence="3 4" key="1">
    <citation type="submission" date="2019-01" db="EMBL/GenBank/DDBJ databases">
        <authorList>
            <person name="Chen W.-M."/>
        </authorList>
    </citation>
    <scope>NUCLEOTIDE SEQUENCE [LARGE SCALE GENOMIC DNA]</scope>
    <source>
        <strain evidence="3 4">CCP-7</strain>
    </source>
</reference>
<proteinExistence type="inferred from homology"/>
<comment type="caution">
    <text evidence="3">The sequence shown here is derived from an EMBL/GenBank/DDBJ whole genome shotgun (WGS) entry which is preliminary data.</text>
</comment>
<feature type="compositionally biased region" description="Basic and acidic residues" evidence="2">
    <location>
        <begin position="34"/>
        <end position="46"/>
    </location>
</feature>
<feature type="region of interest" description="Disordered" evidence="2">
    <location>
        <begin position="1"/>
        <end position="46"/>
    </location>
</feature>
<sequence length="56" mass="5930">MAGKRPDHVKPPAHLSPSPPVPKPQEVALAPEAGGRKGPDPTRYGDYELNGIAVDF</sequence>
<comment type="similarity">
    <text evidence="1">Belongs to the SDHAF4 family.</text>
</comment>
<organism evidence="3 4">
    <name type="scientific">Sphingomonas crocodyli</name>
    <dbReference type="NCBI Taxonomy" id="1979270"/>
    <lineage>
        <taxon>Bacteria</taxon>
        <taxon>Pseudomonadati</taxon>
        <taxon>Pseudomonadota</taxon>
        <taxon>Alphaproteobacteria</taxon>
        <taxon>Sphingomonadales</taxon>
        <taxon>Sphingomonadaceae</taxon>
        <taxon>Sphingomonas</taxon>
    </lineage>
</organism>
<dbReference type="Pfam" id="PF07896">
    <property type="entry name" value="DUF1674"/>
    <property type="match status" value="1"/>
</dbReference>
<evidence type="ECO:0000256" key="2">
    <source>
        <dbReference type="SAM" id="MobiDB-lite"/>
    </source>
</evidence>
<protein>
    <submittedName>
        <fullName evidence="3">DUF1674 domain-containing protein</fullName>
    </submittedName>
</protein>
<dbReference type="EMBL" id="SACN01000002">
    <property type="protein sequence ID" value="RVT90779.1"/>
    <property type="molecule type" value="Genomic_DNA"/>
</dbReference>
<evidence type="ECO:0000256" key="1">
    <source>
        <dbReference type="ARBA" id="ARBA00005701"/>
    </source>
</evidence>
<dbReference type="InterPro" id="IPR012875">
    <property type="entry name" value="SDHF4"/>
</dbReference>
<evidence type="ECO:0000313" key="4">
    <source>
        <dbReference type="Proteomes" id="UP000282971"/>
    </source>
</evidence>
<feature type="compositionally biased region" description="Basic and acidic residues" evidence="2">
    <location>
        <begin position="1"/>
        <end position="10"/>
    </location>
</feature>
<dbReference type="Proteomes" id="UP000282971">
    <property type="component" value="Unassembled WGS sequence"/>
</dbReference>
<gene>
    <name evidence="3" type="ORF">EOD43_14615</name>
</gene>
<keyword evidence="4" id="KW-1185">Reference proteome</keyword>
<name>A0A437LZB7_9SPHN</name>
<accession>A0A437LZB7</accession>
<dbReference type="RefSeq" id="WP_127744795.1">
    <property type="nucleotide sequence ID" value="NZ_SACN01000002.1"/>
</dbReference>
<dbReference type="OrthoDB" id="8481828at2"/>